<keyword evidence="4" id="KW-0805">Transcription regulation</keyword>
<dbReference type="FunFam" id="3.40.50.300:FF:000006">
    <property type="entry name" value="DNA-binding transcriptional regulator NtrC"/>
    <property type="match status" value="1"/>
</dbReference>
<dbReference type="InterPro" id="IPR013767">
    <property type="entry name" value="PAS_fold"/>
</dbReference>
<dbReference type="PANTHER" id="PTHR32071">
    <property type="entry name" value="TRANSCRIPTIONAL REGULATORY PROTEIN"/>
    <property type="match status" value="1"/>
</dbReference>
<organism evidence="11 12">
    <name type="scientific">Youngiibacter fragilis 232.1</name>
    <dbReference type="NCBI Taxonomy" id="994573"/>
    <lineage>
        <taxon>Bacteria</taxon>
        <taxon>Bacillati</taxon>
        <taxon>Bacillota</taxon>
        <taxon>Clostridia</taxon>
        <taxon>Eubacteriales</taxon>
        <taxon>Clostridiaceae</taxon>
        <taxon>Youngiibacter</taxon>
    </lineage>
</organism>
<keyword evidence="3" id="KW-0067">ATP-binding</keyword>
<dbReference type="GO" id="GO:0005524">
    <property type="term" value="F:ATP binding"/>
    <property type="evidence" value="ECO:0007669"/>
    <property type="project" value="UniProtKB-KW"/>
</dbReference>
<dbReference type="InterPro" id="IPR025662">
    <property type="entry name" value="Sigma_54_int_dom_ATP-bd_1"/>
</dbReference>
<proteinExistence type="predicted"/>
<dbReference type="SUPFAM" id="SSF52540">
    <property type="entry name" value="P-loop containing nucleoside triphosphate hydrolases"/>
    <property type="match status" value="1"/>
</dbReference>
<dbReference type="InterPro" id="IPR000014">
    <property type="entry name" value="PAS"/>
</dbReference>
<keyword evidence="7" id="KW-0175">Coiled coil</keyword>
<protein>
    <recommendedName>
        <fullName evidence="6">HTH-type transcriptional regulatory protein TyrR</fullName>
    </recommendedName>
</protein>
<comment type="caution">
    <text evidence="11">The sequence shown here is derived from an EMBL/GenBank/DDBJ whole genome shotgun (WGS) entry which is preliminary data.</text>
</comment>
<feature type="domain" description="PAC" evidence="10">
    <location>
        <begin position="116"/>
        <end position="172"/>
    </location>
</feature>
<dbReference type="InterPro" id="IPR025944">
    <property type="entry name" value="Sigma_54_int_dom_CS"/>
</dbReference>
<evidence type="ECO:0000256" key="6">
    <source>
        <dbReference type="ARBA" id="ARBA00029500"/>
    </source>
</evidence>
<dbReference type="InterPro" id="IPR027417">
    <property type="entry name" value="P-loop_NTPase"/>
</dbReference>
<reference evidence="11 12" key="1">
    <citation type="journal article" date="2014" name="Genome Announc.">
        <title>Genome Sequence of Youngiibacter fragilis, the Type Strain of the Genus Youngiibacter.</title>
        <authorList>
            <person name="Wawrik C.B."/>
            <person name="Callaghan A.V."/>
            <person name="Stamps B.W."/>
            <person name="Wawrik B."/>
        </authorList>
    </citation>
    <scope>NUCLEOTIDE SEQUENCE [LARGE SCALE GENOMIC DNA]</scope>
    <source>
        <strain evidence="11 12">232.1</strain>
    </source>
</reference>
<dbReference type="PANTHER" id="PTHR32071:SF57">
    <property type="entry name" value="C4-DICARBOXYLATE TRANSPORT TRANSCRIPTIONAL REGULATORY PROTEIN DCTD"/>
    <property type="match status" value="1"/>
</dbReference>
<dbReference type="InterPro" id="IPR035965">
    <property type="entry name" value="PAS-like_dom_sf"/>
</dbReference>
<gene>
    <name evidence="11" type="ORF">T472_0217530</name>
</gene>
<feature type="coiled-coil region" evidence="7">
    <location>
        <begin position="156"/>
        <end position="183"/>
    </location>
</feature>
<dbReference type="STRING" id="994573.T472_0217530"/>
<evidence type="ECO:0000259" key="9">
    <source>
        <dbReference type="PROSITE" id="PS50112"/>
    </source>
</evidence>
<dbReference type="PROSITE" id="PS50112">
    <property type="entry name" value="PAS"/>
    <property type="match status" value="1"/>
</dbReference>
<dbReference type="InterPro" id="IPR000700">
    <property type="entry name" value="PAS-assoc_C"/>
</dbReference>
<sequence>MEDLSKVKRIMDGIEGIMEIFRGSEQYVSEMEKAEELYEGIKNTYEDFSSNYLDFREIADNLYDGIYISNGKGDTLFINEAYVNATGIRKEEVIGRNVGDIEKEGKLFRGSVTMQVLKTKKMVNSLGTILRQNKEVLVTGRPIFDENGDIKLVVINNRDISNLKELETKVARLQVEGKMSNEEIRFLRQKQLTDKKGIFADRCMTDLIRLVDTVAPTDTTVLITGESGTGKEVIADRIYANSSRSDKPFIKVNCSAIPAELVESELFGYEAGAFTDASKQGKVGLFELAKDGTILLDEIGDMPLSIQSKLLRVLQQKEFIRVGGKKTIRIDVRVIASTNKDLKAAVRENKFREDLYYRLNVVPVFIPPLRERSEDLRALIDEFIDVNNRKYRKEVSLTPGAMKVLYGYSWPGNIRELENFIERMVVITRKERIDIRDVSRMLGIERSSDDSDSLYDGIDLKEAVHNLEKEMIAAAIRKYGSTRKASEHLGIDQSTIVKKCKKIGLDLNKL</sequence>
<feature type="domain" description="PAS" evidence="9">
    <location>
        <begin position="51"/>
        <end position="97"/>
    </location>
</feature>
<dbReference type="NCBIfam" id="TIGR00229">
    <property type="entry name" value="sensory_box"/>
    <property type="match status" value="1"/>
</dbReference>
<evidence type="ECO:0000259" key="8">
    <source>
        <dbReference type="PROSITE" id="PS50045"/>
    </source>
</evidence>
<dbReference type="Pfam" id="PF00989">
    <property type="entry name" value="PAS"/>
    <property type="match status" value="1"/>
</dbReference>
<evidence type="ECO:0000256" key="1">
    <source>
        <dbReference type="ARBA" id="ARBA00022741"/>
    </source>
</evidence>
<dbReference type="CDD" id="cd00130">
    <property type="entry name" value="PAS"/>
    <property type="match status" value="1"/>
</dbReference>
<feature type="coiled-coil region" evidence="7">
    <location>
        <begin position="24"/>
        <end position="51"/>
    </location>
</feature>
<evidence type="ECO:0000256" key="3">
    <source>
        <dbReference type="ARBA" id="ARBA00022840"/>
    </source>
</evidence>
<dbReference type="Pfam" id="PF00158">
    <property type="entry name" value="Sigma54_activat"/>
    <property type="match status" value="1"/>
</dbReference>
<evidence type="ECO:0000259" key="10">
    <source>
        <dbReference type="PROSITE" id="PS50113"/>
    </source>
</evidence>
<dbReference type="PROSITE" id="PS50113">
    <property type="entry name" value="PAC"/>
    <property type="match status" value="1"/>
</dbReference>
<dbReference type="SMART" id="SM00091">
    <property type="entry name" value="PAS"/>
    <property type="match status" value="1"/>
</dbReference>
<dbReference type="Gene3D" id="3.30.450.20">
    <property type="entry name" value="PAS domain"/>
    <property type="match status" value="1"/>
</dbReference>
<dbReference type="Gene3D" id="1.10.10.60">
    <property type="entry name" value="Homeodomain-like"/>
    <property type="match status" value="1"/>
</dbReference>
<dbReference type="PROSITE" id="PS50045">
    <property type="entry name" value="SIGMA54_INTERACT_4"/>
    <property type="match status" value="1"/>
</dbReference>
<dbReference type="GO" id="GO:0006355">
    <property type="term" value="P:regulation of DNA-templated transcription"/>
    <property type="evidence" value="ECO:0007669"/>
    <property type="project" value="InterPro"/>
</dbReference>
<dbReference type="eggNOG" id="COG3829">
    <property type="taxonomic scope" value="Bacteria"/>
</dbReference>
<keyword evidence="5" id="KW-0804">Transcription</keyword>
<keyword evidence="1" id="KW-0547">Nucleotide-binding</keyword>
<dbReference type="InterPro" id="IPR009057">
    <property type="entry name" value="Homeodomain-like_sf"/>
</dbReference>
<dbReference type="RefSeq" id="WP_023386824.1">
    <property type="nucleotide sequence ID" value="NZ_AXUN02000218.1"/>
</dbReference>
<dbReference type="SMART" id="SM00382">
    <property type="entry name" value="AAA"/>
    <property type="match status" value="1"/>
</dbReference>
<dbReference type="EMBL" id="AXUN02000218">
    <property type="protein sequence ID" value="ETA79319.1"/>
    <property type="molecule type" value="Genomic_DNA"/>
</dbReference>
<dbReference type="InterPro" id="IPR058031">
    <property type="entry name" value="AAA_lid_NorR"/>
</dbReference>
<dbReference type="CDD" id="cd00009">
    <property type="entry name" value="AAA"/>
    <property type="match status" value="1"/>
</dbReference>
<keyword evidence="12" id="KW-1185">Reference proteome</keyword>
<dbReference type="GO" id="GO:0003677">
    <property type="term" value="F:DNA binding"/>
    <property type="evidence" value="ECO:0007669"/>
    <property type="project" value="UniProtKB-KW"/>
</dbReference>
<dbReference type="SUPFAM" id="SSF55785">
    <property type="entry name" value="PYP-like sensor domain (PAS domain)"/>
    <property type="match status" value="1"/>
</dbReference>
<dbReference type="AlphaFoldDB" id="V7I2A5"/>
<evidence type="ECO:0000256" key="5">
    <source>
        <dbReference type="ARBA" id="ARBA00023163"/>
    </source>
</evidence>
<dbReference type="Gene3D" id="3.40.50.300">
    <property type="entry name" value="P-loop containing nucleotide triphosphate hydrolases"/>
    <property type="match status" value="1"/>
</dbReference>
<evidence type="ECO:0000256" key="2">
    <source>
        <dbReference type="ARBA" id="ARBA00022797"/>
    </source>
</evidence>
<keyword evidence="2" id="KW-0058">Aromatic hydrocarbons catabolism</keyword>
<name>V7I2A5_9CLOT</name>
<evidence type="ECO:0000256" key="4">
    <source>
        <dbReference type="ARBA" id="ARBA00023015"/>
    </source>
</evidence>
<dbReference type="SUPFAM" id="SSF46689">
    <property type="entry name" value="Homeodomain-like"/>
    <property type="match status" value="1"/>
</dbReference>
<feature type="domain" description="Sigma-54 factor interaction" evidence="8">
    <location>
        <begin position="204"/>
        <end position="426"/>
    </location>
</feature>
<dbReference type="Pfam" id="PF25601">
    <property type="entry name" value="AAA_lid_14"/>
    <property type="match status" value="1"/>
</dbReference>
<dbReference type="InterPro" id="IPR003593">
    <property type="entry name" value="AAA+_ATPase"/>
</dbReference>
<dbReference type="InterPro" id="IPR030828">
    <property type="entry name" value="HTH_TyrR"/>
</dbReference>
<evidence type="ECO:0000256" key="7">
    <source>
        <dbReference type="SAM" id="Coils"/>
    </source>
</evidence>
<dbReference type="Gene3D" id="1.10.8.60">
    <property type="match status" value="1"/>
</dbReference>
<dbReference type="PROSITE" id="PS00688">
    <property type="entry name" value="SIGMA54_INTERACT_3"/>
    <property type="match status" value="1"/>
</dbReference>
<dbReference type="Pfam" id="PF18024">
    <property type="entry name" value="HTH_50"/>
    <property type="match status" value="1"/>
</dbReference>
<evidence type="ECO:0000313" key="12">
    <source>
        <dbReference type="Proteomes" id="UP000017747"/>
    </source>
</evidence>
<evidence type="ECO:0000313" key="11">
    <source>
        <dbReference type="EMBL" id="ETA79319.1"/>
    </source>
</evidence>
<accession>V7I2A5</accession>
<dbReference type="Proteomes" id="UP000017747">
    <property type="component" value="Unassembled WGS sequence"/>
</dbReference>
<dbReference type="PROSITE" id="PS00675">
    <property type="entry name" value="SIGMA54_INTERACT_1"/>
    <property type="match status" value="1"/>
</dbReference>
<dbReference type="InterPro" id="IPR002078">
    <property type="entry name" value="Sigma_54_int"/>
</dbReference>